<reference evidence="1 2" key="1">
    <citation type="submission" date="2018-06" db="EMBL/GenBank/DDBJ databases">
        <title>Rhizobium wuzhouense sp. nov., isolated from roots of Oryza officinalis.</title>
        <authorList>
            <person name="Yuan T."/>
        </authorList>
    </citation>
    <scope>NUCLEOTIDE SEQUENCE [LARGE SCALE GENOMIC DNA]</scope>
    <source>
        <strain evidence="1 2">W44</strain>
    </source>
</reference>
<dbReference type="EMBL" id="QJRY01000008">
    <property type="protein sequence ID" value="PYB70789.1"/>
    <property type="molecule type" value="Genomic_DNA"/>
</dbReference>
<organism evidence="1 2">
    <name type="scientific">Rhizobium wuzhouense</name>
    <dbReference type="NCBI Taxonomy" id="1986026"/>
    <lineage>
        <taxon>Bacteria</taxon>
        <taxon>Pseudomonadati</taxon>
        <taxon>Pseudomonadota</taxon>
        <taxon>Alphaproteobacteria</taxon>
        <taxon>Hyphomicrobiales</taxon>
        <taxon>Rhizobiaceae</taxon>
        <taxon>Rhizobium/Agrobacterium group</taxon>
        <taxon>Rhizobium</taxon>
    </lineage>
</organism>
<protein>
    <submittedName>
        <fullName evidence="1">Uncharacterized protein</fullName>
    </submittedName>
</protein>
<dbReference type="RefSeq" id="WP_110793431.1">
    <property type="nucleotide sequence ID" value="NZ_QJRY01000008.1"/>
</dbReference>
<accession>A0ABX5NLX3</accession>
<gene>
    <name evidence="1" type="ORF">DMY87_20195</name>
</gene>
<evidence type="ECO:0000313" key="1">
    <source>
        <dbReference type="EMBL" id="PYB70789.1"/>
    </source>
</evidence>
<evidence type="ECO:0000313" key="2">
    <source>
        <dbReference type="Proteomes" id="UP000247536"/>
    </source>
</evidence>
<dbReference type="Proteomes" id="UP000247536">
    <property type="component" value="Unassembled WGS sequence"/>
</dbReference>
<sequence>MRKVLRLAKWLALSFVLLIVVLLIPVGYVETFCTAEPQQETFTPKMTDPAFLRAEANSYLTYPEWHIVYAYEGLANILKTGDEHDFGYTRSVVGFWASFCALNREADRHGGADVATRRTIHVIGVSFTLEMGMKALYEETVGRLFALLRGADKAPQDRYAAVMAEDYGQFLHQTPWYKYNFDGSVTKLWAEPVTSLRSWERRLALGGEWKAKAAYARVIAGAVAATGQAQLTIRSLIAGVPAADLQSIADVTVVEDRGADGILIETPRYRAFTVILQQIAARNGRIVEIAGNDDIMVSALGASVPSQLGFATRIVDINRDGFTGRRMLLQAKVRDLPALFSELGAVGLELEHVYDY</sequence>
<comment type="caution">
    <text evidence="1">The sequence shown here is derived from an EMBL/GenBank/DDBJ whole genome shotgun (WGS) entry which is preliminary data.</text>
</comment>
<name>A0ABX5NLX3_9HYPH</name>
<proteinExistence type="predicted"/>
<keyword evidence="2" id="KW-1185">Reference proteome</keyword>